<dbReference type="EMBL" id="UYYG01001156">
    <property type="protein sequence ID" value="VDN56667.1"/>
    <property type="molecule type" value="Genomic_DNA"/>
</dbReference>
<evidence type="ECO:0000313" key="3">
    <source>
        <dbReference type="Proteomes" id="UP000274756"/>
    </source>
</evidence>
<evidence type="ECO:0000313" key="2">
    <source>
        <dbReference type="Proteomes" id="UP000038040"/>
    </source>
</evidence>
<accession>A0A0N4U5X3</accession>
<keyword evidence="3" id="KW-1185">Reference proteome</keyword>
<evidence type="ECO:0000313" key="4">
    <source>
        <dbReference type="WBParaSite" id="DME_0000228001-mRNA-1"/>
    </source>
</evidence>
<reference evidence="4" key="1">
    <citation type="submission" date="2017-02" db="UniProtKB">
        <authorList>
            <consortium name="WormBaseParasite"/>
        </authorList>
    </citation>
    <scope>IDENTIFICATION</scope>
</reference>
<dbReference type="Proteomes" id="UP000038040">
    <property type="component" value="Unplaced"/>
</dbReference>
<gene>
    <name evidence="1" type="ORF">DME_LOCUS6640</name>
</gene>
<sequence>MIMGTLRTIDNVDEYENRSWEDFISYGSFREIKEDSGVKGSADNIISGFQKMLYWLHKILSKMAQMISAAKDYARRALSDTVITREGLKCNGIWLKNTARANGLREKKKSVCGRSLKYSDV</sequence>
<name>A0A0N4U5X3_DRAME</name>
<dbReference type="AlphaFoldDB" id="A0A0N4U5X3"/>
<protein>
    <submittedName>
        <fullName evidence="4">Transposase</fullName>
    </submittedName>
</protein>
<organism evidence="2 4">
    <name type="scientific">Dracunculus medinensis</name>
    <name type="common">Guinea worm</name>
    <dbReference type="NCBI Taxonomy" id="318479"/>
    <lineage>
        <taxon>Eukaryota</taxon>
        <taxon>Metazoa</taxon>
        <taxon>Ecdysozoa</taxon>
        <taxon>Nematoda</taxon>
        <taxon>Chromadorea</taxon>
        <taxon>Rhabditida</taxon>
        <taxon>Spirurina</taxon>
        <taxon>Dracunculoidea</taxon>
        <taxon>Dracunculidae</taxon>
        <taxon>Dracunculus</taxon>
    </lineage>
</organism>
<evidence type="ECO:0000313" key="1">
    <source>
        <dbReference type="EMBL" id="VDN56667.1"/>
    </source>
</evidence>
<reference evidence="1 3" key="2">
    <citation type="submission" date="2018-11" db="EMBL/GenBank/DDBJ databases">
        <authorList>
            <consortium name="Pathogen Informatics"/>
        </authorList>
    </citation>
    <scope>NUCLEOTIDE SEQUENCE [LARGE SCALE GENOMIC DNA]</scope>
</reference>
<dbReference type="Proteomes" id="UP000274756">
    <property type="component" value="Unassembled WGS sequence"/>
</dbReference>
<dbReference type="WBParaSite" id="DME_0000228001-mRNA-1">
    <property type="protein sequence ID" value="DME_0000228001-mRNA-1"/>
    <property type="gene ID" value="DME_0000228001"/>
</dbReference>
<proteinExistence type="predicted"/>